<dbReference type="PANTHER" id="PTHR44051">
    <property type="entry name" value="GLUTATHIONE S-TRANSFERASE-RELATED"/>
    <property type="match status" value="1"/>
</dbReference>
<organism evidence="1 2">
    <name type="scientific">Aurantiacibacter gangjinensis</name>
    <dbReference type="NCBI Taxonomy" id="502682"/>
    <lineage>
        <taxon>Bacteria</taxon>
        <taxon>Pseudomonadati</taxon>
        <taxon>Pseudomonadota</taxon>
        <taxon>Alphaproteobacteria</taxon>
        <taxon>Sphingomonadales</taxon>
        <taxon>Erythrobacteraceae</taxon>
        <taxon>Aurantiacibacter</taxon>
    </lineage>
</organism>
<evidence type="ECO:0000313" key="1">
    <source>
        <dbReference type="EMBL" id="KLE32521.1"/>
    </source>
</evidence>
<dbReference type="CDD" id="cd03048">
    <property type="entry name" value="GST_N_Ure2p_like"/>
    <property type="match status" value="1"/>
</dbReference>
<dbReference type="Gene3D" id="3.40.30.10">
    <property type="entry name" value="Glutaredoxin"/>
    <property type="match status" value="1"/>
</dbReference>
<reference evidence="1 2" key="1">
    <citation type="submission" date="2015-04" db="EMBL/GenBank/DDBJ databases">
        <title>The draft genome sequence of Erythrobacr gangjinensis K7-2.</title>
        <authorList>
            <person name="Zhuang L."/>
            <person name="Liu Y."/>
            <person name="Shao Z."/>
        </authorList>
    </citation>
    <scope>NUCLEOTIDE SEQUENCE [LARGE SCALE GENOMIC DNA]</scope>
    <source>
        <strain evidence="1 2">K7-2</strain>
    </source>
</reference>
<accession>A0A0G9MP72</accession>
<dbReference type="Gene3D" id="1.20.1050.10">
    <property type="match status" value="1"/>
</dbReference>
<keyword evidence="1" id="KW-0808">Transferase</keyword>
<dbReference type="InterPro" id="IPR036282">
    <property type="entry name" value="Glutathione-S-Trfase_C_sf"/>
</dbReference>
<sequence>MSDPTYTPPKVWKPTESGGQFANINRPTAGARFEKDLPSGEHDFQLYSLATPNGVKATIMFEELLDAGHSDAEYDAWLINIGEGDQFSSGFTAINPNGKIPALLDRSGDAPVRIFESGAILLHLAEKFNAFLPKDGNRAEVLSWLFWQIGSAPFIGGGFGHFYNYAPEKYEYPINRYAMETKRLFDVADRRLGEAQYLGGGDYTVADIAAFPWLAPFVTGEIYGEASTFLSIHEYENVARWVNEILTRPAVQRGRIVNRTWGDEGKQLRERHSAADFEGKV</sequence>
<dbReference type="InterPro" id="IPR004045">
    <property type="entry name" value="Glutathione_S-Trfase_N"/>
</dbReference>
<dbReference type="GO" id="GO:0016740">
    <property type="term" value="F:transferase activity"/>
    <property type="evidence" value="ECO:0007669"/>
    <property type="project" value="UniProtKB-KW"/>
</dbReference>
<dbReference type="PROSITE" id="PS50404">
    <property type="entry name" value="GST_NTER"/>
    <property type="match status" value="1"/>
</dbReference>
<dbReference type="OrthoDB" id="9803562at2"/>
<comment type="caution">
    <text evidence="1">The sequence shown here is derived from an EMBL/GenBank/DDBJ whole genome shotgun (WGS) entry which is preliminary data.</text>
</comment>
<dbReference type="EMBL" id="LBHC01000001">
    <property type="protein sequence ID" value="KLE32521.1"/>
    <property type="molecule type" value="Genomic_DNA"/>
</dbReference>
<proteinExistence type="predicted"/>
<dbReference type="PATRIC" id="fig|502682.8.peg.27"/>
<dbReference type="Pfam" id="PF13410">
    <property type="entry name" value="GST_C_2"/>
    <property type="match status" value="1"/>
</dbReference>
<dbReference type="SUPFAM" id="SSF52833">
    <property type="entry name" value="Thioredoxin-like"/>
    <property type="match status" value="1"/>
</dbReference>
<dbReference type="PANTHER" id="PTHR44051:SF22">
    <property type="entry name" value="DISULFIDE-BOND OXIDOREDUCTASE YGHU"/>
    <property type="match status" value="1"/>
</dbReference>
<gene>
    <name evidence="1" type="ORF">AAW01_00140</name>
</gene>
<dbReference type="SUPFAM" id="SSF47616">
    <property type="entry name" value="GST C-terminal domain-like"/>
    <property type="match status" value="1"/>
</dbReference>
<name>A0A0G9MP72_9SPHN</name>
<dbReference type="InterPro" id="IPR040079">
    <property type="entry name" value="Glutathione_S-Trfase"/>
</dbReference>
<dbReference type="PROSITE" id="PS50405">
    <property type="entry name" value="GST_CTER"/>
    <property type="match status" value="1"/>
</dbReference>
<dbReference type="Pfam" id="PF02798">
    <property type="entry name" value="GST_N"/>
    <property type="match status" value="1"/>
</dbReference>
<dbReference type="SFLD" id="SFLDG00358">
    <property type="entry name" value="Main_(cytGST)"/>
    <property type="match status" value="1"/>
</dbReference>
<evidence type="ECO:0000313" key="2">
    <source>
        <dbReference type="Proteomes" id="UP000053070"/>
    </source>
</evidence>
<dbReference type="InterPro" id="IPR036249">
    <property type="entry name" value="Thioredoxin-like_sf"/>
</dbReference>
<dbReference type="STRING" id="502682.BMF35_a1451"/>
<keyword evidence="2" id="KW-1185">Reference proteome</keyword>
<dbReference type="AlphaFoldDB" id="A0A0G9MP72"/>
<dbReference type="KEGG" id="egn:BMF35_a1451"/>
<dbReference type="RefSeq" id="WP_047005372.1">
    <property type="nucleotide sequence ID" value="NZ_CP018097.1"/>
</dbReference>
<dbReference type="SFLD" id="SFLDG01151">
    <property type="entry name" value="Main.2:_Nu-like"/>
    <property type="match status" value="1"/>
</dbReference>
<dbReference type="SFLD" id="SFLDS00019">
    <property type="entry name" value="Glutathione_Transferase_(cytos"/>
    <property type="match status" value="1"/>
</dbReference>
<dbReference type="NCBIfam" id="NF008731">
    <property type="entry name" value="PRK11752.1"/>
    <property type="match status" value="1"/>
</dbReference>
<dbReference type="Proteomes" id="UP000053070">
    <property type="component" value="Unassembled WGS sequence"/>
</dbReference>
<dbReference type="InterPro" id="IPR010987">
    <property type="entry name" value="Glutathione-S-Trfase_C-like"/>
</dbReference>
<protein>
    <submittedName>
        <fullName evidence="1">S-transferase</fullName>
    </submittedName>
</protein>